<evidence type="ECO:0000313" key="1">
    <source>
        <dbReference type="EMBL" id="AFX99485.1"/>
    </source>
</evidence>
<gene>
    <name evidence="1" type="ORF">A1OE_1312</name>
</gene>
<reference evidence="1 2" key="1">
    <citation type="journal article" date="2012" name="Proc. Natl. Acad. Sci. U.S.A.">
        <title>Genome streamlining and chemical defense in a coral reef symbiosis.</title>
        <authorList>
            <person name="Kwan J.C."/>
            <person name="Donia M.S."/>
            <person name="Han A.W."/>
            <person name="Hirose E."/>
            <person name="Haygood M.G."/>
            <person name="Schmidt E.W."/>
        </authorList>
    </citation>
    <scope>NUCLEOTIDE SEQUENCE [LARGE SCALE GENOMIC DNA]</scope>
    <source>
        <strain evidence="1 2">L2</strain>
    </source>
</reference>
<protein>
    <submittedName>
        <fullName evidence="1">Uncharacterized protein</fullName>
    </submittedName>
</protein>
<organism evidence="1 2">
    <name type="scientific">Candidatus Endolissoclinum faulkneri L2</name>
    <dbReference type="NCBI Taxonomy" id="1193729"/>
    <lineage>
        <taxon>Bacteria</taxon>
        <taxon>Pseudomonadati</taxon>
        <taxon>Pseudomonadota</taxon>
        <taxon>Alphaproteobacteria</taxon>
        <taxon>Rhodospirillales</taxon>
        <taxon>Rhodospirillaceae</taxon>
        <taxon>Candidatus Endolissoclinum</taxon>
    </lineage>
</organism>
<proteinExistence type="predicted"/>
<keyword evidence="2" id="KW-1185">Reference proteome</keyword>
<dbReference type="Proteomes" id="UP000010077">
    <property type="component" value="Chromosome"/>
</dbReference>
<dbReference type="EMBL" id="CP003539">
    <property type="protein sequence ID" value="AFX99485.1"/>
    <property type="molecule type" value="Genomic_DNA"/>
</dbReference>
<name>K7YIQ6_9PROT</name>
<evidence type="ECO:0000313" key="2">
    <source>
        <dbReference type="Proteomes" id="UP000010077"/>
    </source>
</evidence>
<dbReference type="AlphaFoldDB" id="K7YIQ6"/>
<dbReference type="KEGG" id="thal:A1OE_1312"/>
<dbReference type="HOGENOM" id="CLU_3133522_0_0_5"/>
<sequence>MSLRQSKTNLKAFSNVVDDWHQAPHAKYSSIYCRFDDISFTFLMMNYAN</sequence>
<accession>K7YIQ6</accession>